<dbReference type="PANTHER" id="PTHR43283:SF3">
    <property type="entry name" value="BETA-LACTAMASE FAMILY PROTEIN (AFU_ORTHOLOGUE AFUA_5G07500)"/>
    <property type="match status" value="1"/>
</dbReference>
<evidence type="ECO:0000313" key="3">
    <source>
        <dbReference type="Proteomes" id="UP000198977"/>
    </source>
</evidence>
<dbReference type="Gene3D" id="3.40.710.10">
    <property type="entry name" value="DD-peptidase/beta-lactamase superfamily"/>
    <property type="match status" value="1"/>
</dbReference>
<dbReference type="AlphaFoldDB" id="A0A1I2AAI1"/>
<dbReference type="Proteomes" id="UP000198977">
    <property type="component" value="Unassembled WGS sequence"/>
</dbReference>
<feature type="domain" description="Beta-lactamase-related" evidence="1">
    <location>
        <begin position="11"/>
        <end position="381"/>
    </location>
</feature>
<dbReference type="InterPro" id="IPR012338">
    <property type="entry name" value="Beta-lactam/transpept-like"/>
</dbReference>
<dbReference type="InterPro" id="IPR050789">
    <property type="entry name" value="Diverse_Enzym_Activities"/>
</dbReference>
<organism evidence="2 3">
    <name type="scientific">Sulfitobacter brevis</name>
    <dbReference type="NCBI Taxonomy" id="74348"/>
    <lineage>
        <taxon>Bacteria</taxon>
        <taxon>Pseudomonadati</taxon>
        <taxon>Pseudomonadota</taxon>
        <taxon>Alphaproteobacteria</taxon>
        <taxon>Rhodobacterales</taxon>
        <taxon>Roseobacteraceae</taxon>
        <taxon>Sulfitobacter</taxon>
    </lineage>
</organism>
<protein>
    <submittedName>
        <fullName evidence="2">CubicO group peptidase, beta-lactamase class C family</fullName>
    </submittedName>
</protein>
<dbReference type="InterPro" id="IPR001466">
    <property type="entry name" value="Beta-lactam-related"/>
</dbReference>
<gene>
    <name evidence="2" type="ORF">SAMN04488523_10726</name>
</gene>
<dbReference type="EMBL" id="FOMW01000007">
    <property type="protein sequence ID" value="SFE40872.1"/>
    <property type="molecule type" value="Genomic_DNA"/>
</dbReference>
<accession>A0A1I2AAI1</accession>
<reference evidence="2 3" key="1">
    <citation type="submission" date="2016-10" db="EMBL/GenBank/DDBJ databases">
        <authorList>
            <person name="de Groot N.N."/>
        </authorList>
    </citation>
    <scope>NUCLEOTIDE SEQUENCE [LARGE SCALE GENOMIC DNA]</scope>
    <source>
        <strain evidence="2 3">DSM 11443</strain>
    </source>
</reference>
<dbReference type="SUPFAM" id="SSF56601">
    <property type="entry name" value="beta-lactamase/transpeptidase-like"/>
    <property type="match status" value="1"/>
</dbReference>
<sequence length="399" mass="43410">MFDNARLTRIADWMQGYVDGRRFAKASVLIAHQGREVYYHDCGHRNLATQTAWQRDTVARIYSMTKPVTSVALMQLVERGLFNLDTPVSEFIPEFSDMHALVPEAKSLDQTAPCAAPTLHQLLTHTSGLSYAFNPGLVGRAMMERRIEFRPSQGSLAEMCSKAASLPLAFAPGRRWEYSVGIDIIGRVVEVVTGKTLEQYFIQEIFEPLGMTETRFSVPKASSDRFAACYTPLAEGGFTTGRATHGADTLRLIDGSDASPFLAATLQSGGGGLVGTIDDYLKFTESLRTGGDGIIGPKTLKFMMRNHLRGEIADMGPSSFAEQPMEGMGFGIGGAVVLDPARARCPGHVGDFSWGGMASTFFWIDPVADLSVLFFTQLIPSSAYPARSELKALVHGAMT</sequence>
<name>A0A1I2AAI1_9RHOB</name>
<evidence type="ECO:0000313" key="2">
    <source>
        <dbReference type="EMBL" id="SFE40872.1"/>
    </source>
</evidence>
<keyword evidence="3" id="KW-1185">Reference proteome</keyword>
<proteinExistence type="predicted"/>
<dbReference type="Pfam" id="PF00144">
    <property type="entry name" value="Beta-lactamase"/>
    <property type="match status" value="1"/>
</dbReference>
<evidence type="ECO:0000259" key="1">
    <source>
        <dbReference type="Pfam" id="PF00144"/>
    </source>
</evidence>
<dbReference type="PANTHER" id="PTHR43283">
    <property type="entry name" value="BETA-LACTAMASE-RELATED"/>
    <property type="match status" value="1"/>
</dbReference>
<dbReference type="STRING" id="74348.SAMN04488523_10726"/>